<dbReference type="EMBL" id="CAXAMN010008546">
    <property type="protein sequence ID" value="CAK9025544.1"/>
    <property type="molecule type" value="Genomic_DNA"/>
</dbReference>
<feature type="compositionally biased region" description="Basic and acidic residues" evidence="1">
    <location>
        <begin position="194"/>
        <end position="211"/>
    </location>
</feature>
<dbReference type="Proteomes" id="UP001642484">
    <property type="component" value="Unassembled WGS sequence"/>
</dbReference>
<reference evidence="2 3" key="1">
    <citation type="submission" date="2024-02" db="EMBL/GenBank/DDBJ databases">
        <authorList>
            <person name="Chen Y."/>
            <person name="Shah S."/>
            <person name="Dougan E. K."/>
            <person name="Thang M."/>
            <person name="Chan C."/>
        </authorList>
    </citation>
    <scope>NUCLEOTIDE SEQUENCE [LARGE SCALE GENOMIC DNA]</scope>
</reference>
<evidence type="ECO:0000313" key="3">
    <source>
        <dbReference type="Proteomes" id="UP001642484"/>
    </source>
</evidence>
<sequence>MCYAVVPWTELLGSVAPVTAEIRSGQCDLGGREAKVASRFAWFADGPSVLRVYEGLPPSSRCYTGTVIATRGSASAGTGFFHSGTAWRRLVHSSIVIWWFFSPMLRRNRRVETVTTAFLLRHWGGAVQSRQSQRWTSRRVLLGAKQLRPAWYGALGCPWMAQGSQFGMEVCTGLAEGGSGPSARFTRLPSFGRDQPEGRDPHLDRSGRSSPERSPTCGGATA</sequence>
<proteinExistence type="predicted"/>
<organism evidence="2 3">
    <name type="scientific">Durusdinium trenchii</name>
    <dbReference type="NCBI Taxonomy" id="1381693"/>
    <lineage>
        <taxon>Eukaryota</taxon>
        <taxon>Sar</taxon>
        <taxon>Alveolata</taxon>
        <taxon>Dinophyceae</taxon>
        <taxon>Suessiales</taxon>
        <taxon>Symbiodiniaceae</taxon>
        <taxon>Durusdinium</taxon>
    </lineage>
</organism>
<feature type="region of interest" description="Disordered" evidence="1">
    <location>
        <begin position="185"/>
        <end position="222"/>
    </location>
</feature>
<accession>A0ABP0KFD8</accession>
<evidence type="ECO:0000313" key="2">
    <source>
        <dbReference type="EMBL" id="CAK9025544.1"/>
    </source>
</evidence>
<protein>
    <submittedName>
        <fullName evidence="2">Uncharacterized protein</fullName>
    </submittedName>
</protein>
<keyword evidence="3" id="KW-1185">Reference proteome</keyword>
<name>A0ABP0KFD8_9DINO</name>
<comment type="caution">
    <text evidence="2">The sequence shown here is derived from an EMBL/GenBank/DDBJ whole genome shotgun (WGS) entry which is preliminary data.</text>
</comment>
<gene>
    <name evidence="2" type="ORF">CCMP2556_LOCUS16031</name>
</gene>
<evidence type="ECO:0000256" key="1">
    <source>
        <dbReference type="SAM" id="MobiDB-lite"/>
    </source>
</evidence>